<evidence type="ECO:0000313" key="3">
    <source>
        <dbReference type="Proteomes" id="UP000186817"/>
    </source>
</evidence>
<dbReference type="Proteomes" id="UP000186817">
    <property type="component" value="Unassembled WGS sequence"/>
</dbReference>
<accession>A0A1Q9EWP7</accession>
<gene>
    <name evidence="2" type="ORF">AK812_SmicGene4318</name>
</gene>
<reference evidence="2 3" key="1">
    <citation type="submission" date="2016-02" db="EMBL/GenBank/DDBJ databases">
        <title>Genome analysis of coral dinoflagellate symbionts highlights evolutionary adaptations to a symbiotic lifestyle.</title>
        <authorList>
            <person name="Aranda M."/>
            <person name="Li Y."/>
            <person name="Liew Y.J."/>
            <person name="Baumgarten S."/>
            <person name="Simakov O."/>
            <person name="Wilson M."/>
            <person name="Piel J."/>
            <person name="Ashoor H."/>
            <person name="Bougouffa S."/>
            <person name="Bajic V.B."/>
            <person name="Ryu T."/>
            <person name="Ravasi T."/>
            <person name="Bayer T."/>
            <person name="Micklem G."/>
            <person name="Kim H."/>
            <person name="Bhak J."/>
            <person name="Lajeunesse T.C."/>
            <person name="Voolstra C.R."/>
        </authorList>
    </citation>
    <scope>NUCLEOTIDE SEQUENCE [LARGE SCALE GENOMIC DNA]</scope>
    <source>
        <strain evidence="2 3">CCMP2467</strain>
    </source>
</reference>
<feature type="region of interest" description="Disordered" evidence="1">
    <location>
        <begin position="297"/>
        <end position="361"/>
    </location>
</feature>
<sequence>MLEFDDLVQAKEAETVKLPDFAKPEAYREWFREIGKFGTLNTKILSALSRVAKGELARQIITKSQRLQQEGQFGEGAKDHKQRAPAPAKRREDLISNSDLEVHFNQRAETPSNTVSLITANGPVEADTKHEVQLARLLVMIPLRRFSWLQPLEELDAILKEVGHELSAGAPAKVELQPSPVIPAWLQRSFACFLLPWSRCPPYKEGNSLLEYMLTFECLVTEYERVSPQKYPDDLKISTLLSGLLSDVRSLQLQITDAAKCEQLRDIMLTFERSSSSWCPEPVLKAIGAHSSAPMTVDLVKGKGKKGTKGKPEGRGKSKGSDKGEGKGDHSSKGRSDGKGPGPAEAASDPPSTPAGAGAGASNIGSGAADMNGVIVVMKMDLLIDGAGSSGSRVRRSRLVAKEFCFIDPTMEHLYAPALLSCLQKLFASLACSCPKLRIFTGDRKDAYLTVPQRRPTCSRVGDLYFQLLYNLPGQRVGARDFYDKLAGVVNDDEMESFKVAPALCIQPKTIGVSTRVDDFEILSTDERGERLKSKLKAAGLNFSVEGPCTVEGGECHFPKRKFTGTGDGILVSQSVKHIEKLVEPVGVQTAAGKPTPCPLNPNDAKDETPLDETRYPIYRIAVGVLLYLEQDCPECLCAIKVLSGKCTCPTEHEWSLLRRLVKFLKAHPNQGILLTPCTRGRTVQQRWSELDAKSKPRESLFDSGHLIAAISDGSWDRFLKLPSGDWERRIDPNSPHRYLLLVDPDMLTKWNQQRMRMLSFILGIVGDGEEDKLKGDIAVDIDIIADTNEIHYITKMHYIIEEAKNYIKQAIDIFMDISVIYHIMDFGEIYYLLDINVTYNILDLNEFFMAVESEMNYIVMEMNRVALEINIVASIGVDTADPKIHQNLGWMRMICESIVHDARMIWAIQLFRSTGLCFKHASVAARWFDDDQFQRRMLAECRSEEDMQKYEYLACAGLPDPQRTEERRNLRAGSQSEFRVPPGKLVFYARCAVEPLRTLRLFDDVCNVAIGFTCMEGFLPPRLYADIVTVAPDARRILTFDGEVRLDGTGRAEILEEISHIVHDGLRSAELQSAATELLAE</sequence>
<dbReference type="OrthoDB" id="427668at2759"/>
<dbReference type="AlphaFoldDB" id="A0A1Q9EWP7"/>
<keyword evidence="3" id="KW-1185">Reference proteome</keyword>
<proteinExistence type="predicted"/>
<feature type="compositionally biased region" description="Basic and acidic residues" evidence="1">
    <location>
        <begin position="310"/>
        <end position="338"/>
    </location>
</feature>
<evidence type="ECO:0000256" key="1">
    <source>
        <dbReference type="SAM" id="MobiDB-lite"/>
    </source>
</evidence>
<feature type="compositionally biased region" description="Low complexity" evidence="1">
    <location>
        <begin position="346"/>
        <end position="361"/>
    </location>
</feature>
<feature type="region of interest" description="Disordered" evidence="1">
    <location>
        <begin position="68"/>
        <end position="91"/>
    </location>
</feature>
<name>A0A1Q9EWP7_SYMMI</name>
<evidence type="ECO:0000313" key="2">
    <source>
        <dbReference type="EMBL" id="OLQ11870.1"/>
    </source>
</evidence>
<protein>
    <submittedName>
        <fullName evidence="2">Uncharacterized protein</fullName>
    </submittedName>
</protein>
<dbReference type="EMBL" id="LSRX01000053">
    <property type="protein sequence ID" value="OLQ11870.1"/>
    <property type="molecule type" value="Genomic_DNA"/>
</dbReference>
<comment type="caution">
    <text evidence="2">The sequence shown here is derived from an EMBL/GenBank/DDBJ whole genome shotgun (WGS) entry which is preliminary data.</text>
</comment>
<organism evidence="2 3">
    <name type="scientific">Symbiodinium microadriaticum</name>
    <name type="common">Dinoflagellate</name>
    <name type="synonym">Zooxanthella microadriatica</name>
    <dbReference type="NCBI Taxonomy" id="2951"/>
    <lineage>
        <taxon>Eukaryota</taxon>
        <taxon>Sar</taxon>
        <taxon>Alveolata</taxon>
        <taxon>Dinophyceae</taxon>
        <taxon>Suessiales</taxon>
        <taxon>Symbiodiniaceae</taxon>
        <taxon>Symbiodinium</taxon>
    </lineage>
</organism>